<proteinExistence type="predicted"/>
<dbReference type="Proteomes" id="UP000189796">
    <property type="component" value="Chromosome I"/>
</dbReference>
<gene>
    <name evidence="1" type="ORF">SAMN05443248_2997</name>
</gene>
<organism evidence="1 2">
    <name type="scientific">Bradyrhizobium erythrophlei</name>
    <dbReference type="NCBI Taxonomy" id="1437360"/>
    <lineage>
        <taxon>Bacteria</taxon>
        <taxon>Pseudomonadati</taxon>
        <taxon>Pseudomonadota</taxon>
        <taxon>Alphaproteobacteria</taxon>
        <taxon>Hyphomicrobiales</taxon>
        <taxon>Nitrobacteraceae</taxon>
        <taxon>Bradyrhizobium</taxon>
    </lineage>
</organism>
<name>A0A1M5NIV7_9BRAD</name>
<protein>
    <submittedName>
        <fullName evidence="1">Uncharacterized protein</fullName>
    </submittedName>
</protein>
<reference evidence="1 2" key="1">
    <citation type="submission" date="2016-11" db="EMBL/GenBank/DDBJ databases">
        <authorList>
            <person name="Jaros S."/>
            <person name="Januszkiewicz K."/>
            <person name="Wedrychowicz H."/>
        </authorList>
    </citation>
    <scope>NUCLEOTIDE SEQUENCE [LARGE SCALE GENOMIC DNA]</scope>
    <source>
        <strain evidence="1 2">GAS138</strain>
    </source>
</reference>
<accession>A0A1M5NIV7</accession>
<dbReference type="EMBL" id="LT670817">
    <property type="protein sequence ID" value="SHG88903.1"/>
    <property type="molecule type" value="Genomic_DNA"/>
</dbReference>
<dbReference type="RefSeq" id="WP_154072235.1">
    <property type="nucleotide sequence ID" value="NZ_LT670817.1"/>
</dbReference>
<evidence type="ECO:0000313" key="1">
    <source>
        <dbReference type="EMBL" id="SHG88903.1"/>
    </source>
</evidence>
<sequence>MRFSEMRHIRRSWRPHSAVAQLFAEWRQTNRTPQEMAEPWRVHGTVPHCPFKEARRAMERREERHFVRWSKENFVHAH</sequence>
<dbReference type="AlphaFoldDB" id="A0A1M5NIV7"/>
<evidence type="ECO:0000313" key="2">
    <source>
        <dbReference type="Proteomes" id="UP000189796"/>
    </source>
</evidence>